<evidence type="ECO:0000256" key="1">
    <source>
        <dbReference type="SAM" id="MobiDB-lite"/>
    </source>
</evidence>
<sequence length="189" mass="20309">MTQKRPAPFAVPALLGALLALVFATAAQAQIYTWKDRDGRVHYSDTPPPAGEVKTMGPARRTAPPPAAEAEGSAAGNGGAEGEGGEAPVVATPPPANAQDDEPTLAERELEFRQRRAAEEEARAKAEEESRRQAERSRACEQARNQLAALQSGQRVARFNAKGEREFMDDATRAAEIQRAQEFVSAQCN</sequence>
<name>A0A4S4B1N7_9RHOO</name>
<dbReference type="EMBL" id="SSOC01000002">
    <property type="protein sequence ID" value="THF66436.1"/>
    <property type="molecule type" value="Genomic_DNA"/>
</dbReference>
<dbReference type="Proteomes" id="UP000308430">
    <property type="component" value="Unassembled WGS sequence"/>
</dbReference>
<feature type="chain" id="PRO_5020415051" evidence="2">
    <location>
        <begin position="30"/>
        <end position="189"/>
    </location>
</feature>
<comment type="caution">
    <text evidence="4">The sequence shown here is derived from an EMBL/GenBank/DDBJ whole genome shotgun (WGS) entry which is preliminary data.</text>
</comment>
<feature type="signal peptide" evidence="2">
    <location>
        <begin position="1"/>
        <end position="29"/>
    </location>
</feature>
<dbReference type="InterPro" id="IPR025392">
    <property type="entry name" value="DUF4124"/>
</dbReference>
<keyword evidence="2" id="KW-0732">Signal</keyword>
<evidence type="ECO:0000259" key="3">
    <source>
        <dbReference type="Pfam" id="PF13511"/>
    </source>
</evidence>
<feature type="compositionally biased region" description="Basic and acidic residues" evidence="1">
    <location>
        <begin position="105"/>
        <end position="138"/>
    </location>
</feature>
<feature type="compositionally biased region" description="Low complexity" evidence="1">
    <location>
        <begin position="57"/>
        <end position="74"/>
    </location>
</feature>
<evidence type="ECO:0000313" key="5">
    <source>
        <dbReference type="Proteomes" id="UP000308430"/>
    </source>
</evidence>
<dbReference type="Pfam" id="PF13511">
    <property type="entry name" value="DUF4124"/>
    <property type="match status" value="1"/>
</dbReference>
<organism evidence="4 5">
    <name type="scientific">Pseudothauera nasutitermitis</name>
    <dbReference type="NCBI Taxonomy" id="2565930"/>
    <lineage>
        <taxon>Bacteria</taxon>
        <taxon>Pseudomonadati</taxon>
        <taxon>Pseudomonadota</taxon>
        <taxon>Betaproteobacteria</taxon>
        <taxon>Rhodocyclales</taxon>
        <taxon>Zoogloeaceae</taxon>
        <taxon>Pseudothauera</taxon>
    </lineage>
</organism>
<feature type="region of interest" description="Disordered" evidence="1">
    <location>
        <begin position="39"/>
        <end position="138"/>
    </location>
</feature>
<dbReference type="AlphaFoldDB" id="A0A4S4B1N7"/>
<dbReference type="RefSeq" id="WP_136347377.1">
    <property type="nucleotide sequence ID" value="NZ_SSOC01000002.1"/>
</dbReference>
<reference evidence="4 5" key="1">
    <citation type="submission" date="2019-04" db="EMBL/GenBank/DDBJ databases">
        <title>Azoarcus nasutitermitis sp. nov. isolated from termite nest.</title>
        <authorList>
            <person name="Lin S.-Y."/>
            <person name="Hameed A."/>
            <person name="Hsu Y.-H."/>
            <person name="Young C.-C."/>
        </authorList>
    </citation>
    <scope>NUCLEOTIDE SEQUENCE [LARGE SCALE GENOMIC DNA]</scope>
    <source>
        <strain evidence="4 5">CC-YHH838</strain>
    </source>
</reference>
<evidence type="ECO:0000256" key="2">
    <source>
        <dbReference type="SAM" id="SignalP"/>
    </source>
</evidence>
<protein>
    <submittedName>
        <fullName evidence="4">DUF4124 domain-containing protein</fullName>
    </submittedName>
</protein>
<keyword evidence="5" id="KW-1185">Reference proteome</keyword>
<evidence type="ECO:0000313" key="4">
    <source>
        <dbReference type="EMBL" id="THF66436.1"/>
    </source>
</evidence>
<dbReference type="OrthoDB" id="9181422at2"/>
<feature type="domain" description="DUF4124" evidence="3">
    <location>
        <begin position="18"/>
        <end position="70"/>
    </location>
</feature>
<gene>
    <name evidence="4" type="ORF">E6C76_06235</name>
</gene>
<proteinExistence type="predicted"/>
<accession>A0A4S4B1N7</accession>